<dbReference type="EMBL" id="SNZH01000004">
    <property type="protein sequence ID" value="TDR45930.1"/>
    <property type="molecule type" value="Genomic_DNA"/>
</dbReference>
<sequence>MAKIHEIPAELRQDQGKGASRRLRHADVVPAILYGGTDKPQSIQFVHKDVFMASQHEWFYSAILDLKIDGKNQKALLRDMQRHPYKQRLLHLDFQRVNENEALKIRVPLHFLNQEKSPAGKTAGVLVTHELNEIVVSCLPRDLPEYIEVDLSELSQGDIVHLSDLKLPAGLEIPELKLGKEHDVAVVLAKLAREEVEEVVADAAPAAAAAPAKGKAPAKAAAAPAAGKAPAGKAPAAKAPAAPAKKK</sequence>
<evidence type="ECO:0000313" key="9">
    <source>
        <dbReference type="EMBL" id="TDR45930.1"/>
    </source>
</evidence>
<dbReference type="HAMAP" id="MF_01334">
    <property type="entry name" value="Ribosomal_bL25_CTC"/>
    <property type="match status" value="1"/>
</dbReference>
<evidence type="ECO:0000256" key="5">
    <source>
        <dbReference type="HAMAP-Rule" id="MF_01334"/>
    </source>
</evidence>
<dbReference type="GO" id="GO:0022625">
    <property type="term" value="C:cytosolic large ribosomal subunit"/>
    <property type="evidence" value="ECO:0007669"/>
    <property type="project" value="TreeGrafter"/>
</dbReference>
<keyword evidence="2 5" id="KW-0694">RNA-binding</keyword>
<dbReference type="Pfam" id="PF01386">
    <property type="entry name" value="Ribosomal_L25p"/>
    <property type="match status" value="1"/>
</dbReference>
<feature type="domain" description="Large ribosomal subunit protein bL25 L25" evidence="7">
    <location>
        <begin position="8"/>
        <end position="94"/>
    </location>
</feature>
<reference evidence="9 10" key="1">
    <citation type="submission" date="2019-03" db="EMBL/GenBank/DDBJ databases">
        <title>Genomic Encyclopedia of Type Strains, Phase IV (KMG-IV): sequencing the most valuable type-strain genomes for metagenomic binning, comparative biology and taxonomic classification.</title>
        <authorList>
            <person name="Goeker M."/>
        </authorList>
    </citation>
    <scope>NUCLEOTIDE SEQUENCE [LARGE SCALE GENOMIC DNA]</scope>
    <source>
        <strain evidence="9 10">DSM 21667</strain>
    </source>
</reference>
<organism evidence="9 10">
    <name type="scientific">Tahibacter aquaticus</name>
    <dbReference type="NCBI Taxonomy" id="520092"/>
    <lineage>
        <taxon>Bacteria</taxon>
        <taxon>Pseudomonadati</taxon>
        <taxon>Pseudomonadota</taxon>
        <taxon>Gammaproteobacteria</taxon>
        <taxon>Lysobacterales</taxon>
        <taxon>Rhodanobacteraceae</taxon>
        <taxon>Tahibacter</taxon>
    </lineage>
</organism>
<dbReference type="InterPro" id="IPR037121">
    <property type="entry name" value="Ribosomal_bL25_C"/>
</dbReference>
<dbReference type="Proteomes" id="UP000295293">
    <property type="component" value="Unassembled WGS sequence"/>
</dbReference>
<dbReference type="InterPro" id="IPR020056">
    <property type="entry name" value="Rbsml_bL25/Gln-tRNA_synth_N"/>
</dbReference>
<feature type="region of interest" description="Disordered" evidence="6">
    <location>
        <begin position="207"/>
        <end position="247"/>
    </location>
</feature>
<dbReference type="InterPro" id="IPR020055">
    <property type="entry name" value="Ribosomal_bL25_short"/>
</dbReference>
<comment type="similarity">
    <text evidence="5">Belongs to the bacterial ribosomal protein bL25 family. CTC subfamily.</text>
</comment>
<name>A0A4R6Z2V7_9GAMM</name>
<dbReference type="PANTHER" id="PTHR33284">
    <property type="entry name" value="RIBOSOMAL PROTEIN L25/GLN-TRNA SYNTHETASE, ANTI-CODON-BINDING DOMAIN-CONTAINING PROTEIN"/>
    <property type="match status" value="1"/>
</dbReference>
<dbReference type="Pfam" id="PF14693">
    <property type="entry name" value="Ribosomal_TL5_C"/>
    <property type="match status" value="1"/>
</dbReference>
<dbReference type="InterPro" id="IPR011035">
    <property type="entry name" value="Ribosomal_bL25/Gln-tRNA_synth"/>
</dbReference>
<dbReference type="InterPro" id="IPR020930">
    <property type="entry name" value="Ribosomal_uL5_bac-type"/>
</dbReference>
<evidence type="ECO:0000313" key="10">
    <source>
        <dbReference type="Proteomes" id="UP000295293"/>
    </source>
</evidence>
<dbReference type="OrthoDB" id="9806411at2"/>
<feature type="compositionally biased region" description="Basic and acidic residues" evidence="6">
    <location>
        <begin position="1"/>
        <end position="15"/>
    </location>
</feature>
<dbReference type="NCBIfam" id="NF004612">
    <property type="entry name" value="PRK05943.1"/>
    <property type="match status" value="1"/>
</dbReference>
<feature type="domain" description="Large ribosomal subunit protein bL25 beta" evidence="8">
    <location>
        <begin position="103"/>
        <end position="177"/>
    </location>
</feature>
<comment type="caution">
    <text evidence="9">The sequence shown here is derived from an EMBL/GenBank/DDBJ whole genome shotgun (WGS) entry which is preliminary data.</text>
</comment>
<feature type="region of interest" description="Disordered" evidence="6">
    <location>
        <begin position="1"/>
        <end position="21"/>
    </location>
</feature>
<dbReference type="InterPro" id="IPR001021">
    <property type="entry name" value="Ribosomal_bL25_long"/>
</dbReference>
<evidence type="ECO:0000256" key="1">
    <source>
        <dbReference type="ARBA" id="ARBA00022730"/>
    </source>
</evidence>
<dbReference type="GO" id="GO:0008097">
    <property type="term" value="F:5S rRNA binding"/>
    <property type="evidence" value="ECO:0007669"/>
    <property type="project" value="InterPro"/>
</dbReference>
<dbReference type="NCBIfam" id="TIGR00731">
    <property type="entry name" value="bL25_bact_ctc"/>
    <property type="match status" value="1"/>
</dbReference>
<keyword evidence="1 5" id="KW-0699">rRNA-binding</keyword>
<evidence type="ECO:0000259" key="7">
    <source>
        <dbReference type="Pfam" id="PF01386"/>
    </source>
</evidence>
<proteinExistence type="inferred from homology"/>
<evidence type="ECO:0000256" key="4">
    <source>
        <dbReference type="ARBA" id="ARBA00023274"/>
    </source>
</evidence>
<dbReference type="AlphaFoldDB" id="A0A4R6Z2V7"/>
<dbReference type="InterPro" id="IPR029751">
    <property type="entry name" value="Ribosomal_L25_dom"/>
</dbReference>
<dbReference type="SUPFAM" id="SSF50715">
    <property type="entry name" value="Ribosomal protein L25-like"/>
    <property type="match status" value="1"/>
</dbReference>
<keyword evidence="4 5" id="KW-0687">Ribonucleoprotein</keyword>
<dbReference type="HAMAP" id="MF_01336">
    <property type="entry name" value="Ribosomal_bL25"/>
    <property type="match status" value="1"/>
</dbReference>
<comment type="subunit">
    <text evidence="5">Part of the 50S ribosomal subunit; part of the 5S rRNA/L5/L18/L25 subcomplex. Contacts the 5S rRNA. Binds to the 5S rRNA independently of L5 and L18.</text>
</comment>
<keyword evidence="3 5" id="KW-0689">Ribosomal protein</keyword>
<dbReference type="NCBIfam" id="NF004130">
    <property type="entry name" value="PRK05618.1-5"/>
    <property type="match status" value="1"/>
</dbReference>
<dbReference type="PANTHER" id="PTHR33284:SF1">
    <property type="entry name" value="RIBOSOMAL PROTEIN L25_GLN-TRNA SYNTHETASE, ANTI-CODON-BINDING DOMAIN-CONTAINING PROTEIN"/>
    <property type="match status" value="1"/>
</dbReference>
<protein>
    <recommendedName>
        <fullName evidence="5">Large ribosomal subunit protein bL25</fullName>
    </recommendedName>
    <alternativeName>
        <fullName evidence="5">General stress protein CTC</fullName>
    </alternativeName>
</protein>
<evidence type="ECO:0000256" key="6">
    <source>
        <dbReference type="SAM" id="MobiDB-lite"/>
    </source>
</evidence>
<dbReference type="FunFam" id="2.40.240.10:FF:000002">
    <property type="entry name" value="50S ribosomal protein L25"/>
    <property type="match status" value="1"/>
</dbReference>
<dbReference type="GO" id="GO:0003735">
    <property type="term" value="F:structural constituent of ribosome"/>
    <property type="evidence" value="ECO:0007669"/>
    <property type="project" value="InterPro"/>
</dbReference>
<comment type="function">
    <text evidence="5">This is one of the proteins that binds to the 5S RNA in the ribosome where it forms part of the central protuberance.</text>
</comment>
<dbReference type="InterPro" id="IPR020057">
    <property type="entry name" value="Ribosomal_bL25_b-dom"/>
</dbReference>
<evidence type="ECO:0000256" key="3">
    <source>
        <dbReference type="ARBA" id="ARBA00022980"/>
    </source>
</evidence>
<accession>A0A4R6Z2V7</accession>
<evidence type="ECO:0000259" key="8">
    <source>
        <dbReference type="Pfam" id="PF14693"/>
    </source>
</evidence>
<dbReference type="Gene3D" id="2.40.240.10">
    <property type="entry name" value="Ribosomal Protein L25, Chain P"/>
    <property type="match status" value="1"/>
</dbReference>
<dbReference type="Gene3D" id="2.170.120.20">
    <property type="entry name" value="Ribosomal protein L25, beta domain"/>
    <property type="match status" value="1"/>
</dbReference>
<dbReference type="RefSeq" id="WP_133818286.1">
    <property type="nucleotide sequence ID" value="NZ_SNZH01000004.1"/>
</dbReference>
<keyword evidence="10" id="KW-1185">Reference proteome</keyword>
<dbReference type="CDD" id="cd00495">
    <property type="entry name" value="Ribosomal_L25_TL5_CTC"/>
    <property type="match status" value="1"/>
</dbReference>
<evidence type="ECO:0000256" key="2">
    <source>
        <dbReference type="ARBA" id="ARBA00022884"/>
    </source>
</evidence>
<dbReference type="GO" id="GO:0006412">
    <property type="term" value="P:translation"/>
    <property type="evidence" value="ECO:0007669"/>
    <property type="project" value="UniProtKB-UniRule"/>
</dbReference>
<gene>
    <name evidence="5" type="primary">rplY</name>
    <name evidence="5" type="synonym">ctc</name>
    <name evidence="9" type="ORF">DFR29_104366</name>
</gene>